<dbReference type="Pfam" id="PF00069">
    <property type="entry name" value="Pkinase"/>
    <property type="match status" value="1"/>
</dbReference>
<dbReference type="Gene3D" id="3.30.200.20">
    <property type="entry name" value="Phosphorylase Kinase, domain 1"/>
    <property type="match status" value="1"/>
</dbReference>
<dbReference type="PROSITE" id="PS50011">
    <property type="entry name" value="PROTEIN_KINASE_DOM"/>
    <property type="match status" value="1"/>
</dbReference>
<dbReference type="SUPFAM" id="SSF56112">
    <property type="entry name" value="Protein kinase-like (PK-like)"/>
    <property type="match status" value="1"/>
</dbReference>
<dbReference type="Gene3D" id="1.10.510.10">
    <property type="entry name" value="Transferase(Phosphotransferase) domain 1"/>
    <property type="match status" value="1"/>
</dbReference>
<comment type="caution">
    <text evidence="2">The sequence shown here is derived from an EMBL/GenBank/DDBJ whole genome shotgun (WGS) entry which is preliminary data.</text>
</comment>
<name>A0A6A0H4G4_HYAAZ</name>
<dbReference type="Proteomes" id="UP000711488">
    <property type="component" value="Unassembled WGS sequence"/>
</dbReference>
<dbReference type="PROSITE" id="PS00108">
    <property type="entry name" value="PROTEIN_KINASE_ST"/>
    <property type="match status" value="1"/>
</dbReference>
<organism evidence="2">
    <name type="scientific">Hyalella azteca</name>
    <name type="common">Amphipod</name>
    <dbReference type="NCBI Taxonomy" id="294128"/>
    <lineage>
        <taxon>Eukaryota</taxon>
        <taxon>Metazoa</taxon>
        <taxon>Ecdysozoa</taxon>
        <taxon>Arthropoda</taxon>
        <taxon>Crustacea</taxon>
        <taxon>Multicrustacea</taxon>
        <taxon>Malacostraca</taxon>
        <taxon>Eumalacostraca</taxon>
        <taxon>Peracarida</taxon>
        <taxon>Amphipoda</taxon>
        <taxon>Senticaudata</taxon>
        <taxon>Talitrida</taxon>
        <taxon>Talitroidea</taxon>
        <taxon>Hyalellidae</taxon>
        <taxon>Hyalella</taxon>
    </lineage>
</organism>
<dbReference type="EMBL" id="JQDR03008360">
    <property type="protein sequence ID" value="KAA0197266.1"/>
    <property type="molecule type" value="Genomic_DNA"/>
</dbReference>
<dbReference type="SMART" id="SM00220">
    <property type="entry name" value="S_TKc"/>
    <property type="match status" value="1"/>
</dbReference>
<protein>
    <recommendedName>
        <fullName evidence="1">Protein kinase domain-containing protein</fullName>
    </recommendedName>
</protein>
<dbReference type="InterPro" id="IPR000719">
    <property type="entry name" value="Prot_kinase_dom"/>
</dbReference>
<dbReference type="AlphaFoldDB" id="A0A6A0H4G4"/>
<dbReference type="InterPro" id="IPR011009">
    <property type="entry name" value="Kinase-like_dom_sf"/>
</dbReference>
<evidence type="ECO:0000313" key="2">
    <source>
        <dbReference type="EMBL" id="KAA0197266.1"/>
    </source>
</evidence>
<dbReference type="GO" id="GO:0004672">
    <property type="term" value="F:protein kinase activity"/>
    <property type="evidence" value="ECO:0007669"/>
    <property type="project" value="InterPro"/>
</dbReference>
<dbReference type="FunFam" id="3.30.200.20:FF:000138">
    <property type="entry name" value="Phosphorylase b kinase gamma catalytic chain, liver/testis"/>
    <property type="match status" value="1"/>
</dbReference>
<dbReference type="GO" id="GO:0005524">
    <property type="term" value="F:ATP binding"/>
    <property type="evidence" value="ECO:0007669"/>
    <property type="project" value="InterPro"/>
</dbReference>
<feature type="non-terminal residue" evidence="2">
    <location>
        <position position="174"/>
    </location>
</feature>
<reference evidence="2" key="3">
    <citation type="submission" date="2019-06" db="EMBL/GenBank/DDBJ databases">
        <authorList>
            <person name="Poynton C."/>
            <person name="Hasenbein S."/>
            <person name="Benoit J.B."/>
            <person name="Sepulveda M.S."/>
            <person name="Poelchau M.F."/>
            <person name="Murali S.C."/>
            <person name="Chen S."/>
            <person name="Glastad K.M."/>
            <person name="Werren J.H."/>
            <person name="Vineis J.H."/>
            <person name="Bowen J.L."/>
            <person name="Friedrich M."/>
            <person name="Jones J."/>
            <person name="Robertson H.M."/>
            <person name="Feyereisen R."/>
            <person name="Mechler-Hickson A."/>
            <person name="Mathers N."/>
            <person name="Lee C.E."/>
            <person name="Colbourne J.K."/>
            <person name="Biales A."/>
            <person name="Johnston J.S."/>
            <person name="Wellborn G.A."/>
            <person name="Rosendale A.J."/>
            <person name="Cridge A.G."/>
            <person name="Munoz-Torres M.C."/>
            <person name="Bain P.A."/>
            <person name="Manny A.R."/>
            <person name="Major K.M."/>
            <person name="Lambert F.N."/>
            <person name="Vulpe C.D."/>
            <person name="Tuck P."/>
            <person name="Blalock B.J."/>
            <person name="Lin Y.-Y."/>
            <person name="Smith M.E."/>
            <person name="Ochoa-Acuna H."/>
            <person name="Chen M.-J.M."/>
            <person name="Childers C.P."/>
            <person name="Qu J."/>
            <person name="Dugan S."/>
            <person name="Lee S.L."/>
            <person name="Chao H."/>
            <person name="Dinh H."/>
            <person name="Han Y."/>
            <person name="Doddapaneni H."/>
            <person name="Worley K.C."/>
            <person name="Muzny D.M."/>
            <person name="Gibbs R.A."/>
            <person name="Richards S."/>
        </authorList>
    </citation>
    <scope>NUCLEOTIDE SEQUENCE</scope>
    <source>
        <strain evidence="2">HAZT.00-mixed</strain>
        <tissue evidence="2">Whole organism</tissue>
    </source>
</reference>
<accession>A0A6A0H4G4</accession>
<gene>
    <name evidence="2" type="ORF">HAZT_HAZT003149</name>
</gene>
<reference evidence="2" key="2">
    <citation type="journal article" date="2018" name="Environ. Sci. Technol.">
        <title>The Toxicogenome of Hyalella azteca: A Model for Sediment Ecotoxicology and Evolutionary Toxicology.</title>
        <authorList>
            <person name="Poynton H.C."/>
            <person name="Hasenbein S."/>
            <person name="Benoit J.B."/>
            <person name="Sepulveda M.S."/>
            <person name="Poelchau M.F."/>
            <person name="Hughes D.S.T."/>
            <person name="Murali S.C."/>
            <person name="Chen S."/>
            <person name="Glastad K.M."/>
            <person name="Goodisman M.A.D."/>
            <person name="Werren J.H."/>
            <person name="Vineis J.H."/>
            <person name="Bowen J.L."/>
            <person name="Friedrich M."/>
            <person name="Jones J."/>
            <person name="Robertson H.M."/>
            <person name="Feyereisen R."/>
            <person name="Mechler-Hickson A."/>
            <person name="Mathers N."/>
            <person name="Lee C.E."/>
            <person name="Colbourne J.K."/>
            <person name="Biales A."/>
            <person name="Johnston J.S."/>
            <person name="Wellborn G.A."/>
            <person name="Rosendale A.J."/>
            <person name="Cridge A.G."/>
            <person name="Munoz-Torres M.C."/>
            <person name="Bain P.A."/>
            <person name="Manny A.R."/>
            <person name="Major K.M."/>
            <person name="Lambert F.N."/>
            <person name="Vulpe C.D."/>
            <person name="Tuck P."/>
            <person name="Blalock B.J."/>
            <person name="Lin Y.Y."/>
            <person name="Smith M.E."/>
            <person name="Ochoa-Acuna H."/>
            <person name="Chen M.M."/>
            <person name="Childers C.P."/>
            <person name="Qu J."/>
            <person name="Dugan S."/>
            <person name="Lee S.L."/>
            <person name="Chao H."/>
            <person name="Dinh H."/>
            <person name="Han Y."/>
            <person name="Doddapaneni H."/>
            <person name="Worley K.C."/>
            <person name="Muzny D.M."/>
            <person name="Gibbs R.A."/>
            <person name="Richards S."/>
        </authorList>
    </citation>
    <scope>NUCLEOTIDE SEQUENCE</scope>
    <source>
        <strain evidence="2">HAZT.00-mixed</strain>
        <tissue evidence="2">Whole organism</tissue>
    </source>
</reference>
<sequence>MAVDDGDTLPDRSAARGFYSKYEPKEVLGRGGCSVVRRCIEKETGQEFAAKIIDMSDANDNSILEATKREVQILRMVAGHPYIIELHDVFESSTFIFLVFELCKNGELFDYLTSVVTLSEKKTKLLMEALKHVHSKNIVHRDLKPENILLDDNCNVKLTDFGFAKILEPGETLM</sequence>
<dbReference type="InterPro" id="IPR008271">
    <property type="entry name" value="Ser/Thr_kinase_AS"/>
</dbReference>
<proteinExistence type="predicted"/>
<reference evidence="2" key="1">
    <citation type="submission" date="2014-08" db="EMBL/GenBank/DDBJ databases">
        <authorList>
            <person name="Murali S."/>
            <person name="Richards S."/>
            <person name="Bandaranaike D."/>
            <person name="Bellair M."/>
            <person name="Blankenburg K."/>
            <person name="Chao H."/>
            <person name="Dinh H."/>
            <person name="Doddapaneni H."/>
            <person name="Dugan-Rocha S."/>
            <person name="Elkadiri S."/>
            <person name="Gnanaolivu R."/>
            <person name="Hughes D."/>
            <person name="Lee S."/>
            <person name="Li M."/>
            <person name="Ming W."/>
            <person name="Munidasa M."/>
            <person name="Muniz J."/>
            <person name="Nguyen L."/>
            <person name="Osuji N."/>
            <person name="Pu L.-L."/>
            <person name="Puazo M."/>
            <person name="Skinner E."/>
            <person name="Qu C."/>
            <person name="Quiroz J."/>
            <person name="Raj R."/>
            <person name="Weissenberger G."/>
            <person name="Xin Y."/>
            <person name="Zou X."/>
            <person name="Han Y."/>
            <person name="Worley K."/>
            <person name="Muzny D."/>
            <person name="Gibbs R."/>
        </authorList>
    </citation>
    <scope>NUCLEOTIDE SEQUENCE</scope>
    <source>
        <strain evidence="2">HAZT.00-mixed</strain>
        <tissue evidence="2">Whole organism</tissue>
    </source>
</reference>
<evidence type="ECO:0000259" key="1">
    <source>
        <dbReference type="PROSITE" id="PS50011"/>
    </source>
</evidence>
<feature type="domain" description="Protein kinase" evidence="1">
    <location>
        <begin position="22"/>
        <end position="174"/>
    </location>
</feature>
<dbReference type="PANTHER" id="PTHR24347">
    <property type="entry name" value="SERINE/THREONINE-PROTEIN KINASE"/>
    <property type="match status" value="1"/>
</dbReference>